<dbReference type="Gene3D" id="1.10.287.1490">
    <property type="match status" value="1"/>
</dbReference>
<dbReference type="KEGG" id="tml:GSTUM_00010874001"/>
<evidence type="ECO:0000256" key="1">
    <source>
        <dbReference type="SAM" id="Coils"/>
    </source>
</evidence>
<dbReference type="HOGENOM" id="CLU_468667_0_0_1"/>
<dbReference type="AlphaFoldDB" id="D5GMP9"/>
<feature type="compositionally biased region" description="Basic and acidic residues" evidence="2">
    <location>
        <begin position="570"/>
        <end position="582"/>
    </location>
</feature>
<evidence type="ECO:0000256" key="2">
    <source>
        <dbReference type="SAM" id="MobiDB-lite"/>
    </source>
</evidence>
<name>D5GMP9_TUBMM</name>
<feature type="coiled-coil region" evidence="1">
    <location>
        <begin position="49"/>
        <end position="126"/>
    </location>
</feature>
<feature type="region of interest" description="Disordered" evidence="2">
    <location>
        <begin position="474"/>
        <end position="582"/>
    </location>
</feature>
<protein>
    <submittedName>
        <fullName evidence="3">(Perigord truffle) hypothetical protein</fullName>
    </submittedName>
</protein>
<feature type="coiled-coil region" evidence="1">
    <location>
        <begin position="162"/>
        <end position="189"/>
    </location>
</feature>
<keyword evidence="4" id="KW-1185">Reference proteome</keyword>
<evidence type="ECO:0000313" key="3">
    <source>
        <dbReference type="EMBL" id="CAZ85792.1"/>
    </source>
</evidence>
<reference evidence="3 4" key="1">
    <citation type="journal article" date="2010" name="Nature">
        <title>Perigord black truffle genome uncovers evolutionary origins and mechanisms of symbiosis.</title>
        <authorList>
            <person name="Martin F."/>
            <person name="Kohler A."/>
            <person name="Murat C."/>
            <person name="Balestrini R."/>
            <person name="Coutinho P.M."/>
            <person name="Jaillon O."/>
            <person name="Montanini B."/>
            <person name="Morin E."/>
            <person name="Noel B."/>
            <person name="Percudani R."/>
            <person name="Porcel B."/>
            <person name="Rubini A."/>
            <person name="Amicucci A."/>
            <person name="Amselem J."/>
            <person name="Anthouard V."/>
            <person name="Arcioni S."/>
            <person name="Artiguenave F."/>
            <person name="Aury J.M."/>
            <person name="Ballario P."/>
            <person name="Bolchi A."/>
            <person name="Brenna A."/>
            <person name="Brun A."/>
            <person name="Buee M."/>
            <person name="Cantarel B."/>
            <person name="Chevalier G."/>
            <person name="Couloux A."/>
            <person name="Da Silva C."/>
            <person name="Denoeud F."/>
            <person name="Duplessis S."/>
            <person name="Ghignone S."/>
            <person name="Hilselberger B."/>
            <person name="Iotti M."/>
            <person name="Marcais B."/>
            <person name="Mello A."/>
            <person name="Miranda M."/>
            <person name="Pacioni G."/>
            <person name="Quesneville H."/>
            <person name="Riccioni C."/>
            <person name="Ruotolo R."/>
            <person name="Splivallo R."/>
            <person name="Stocchi V."/>
            <person name="Tisserant E."/>
            <person name="Viscomi A.R."/>
            <person name="Zambonelli A."/>
            <person name="Zampieri E."/>
            <person name="Henrissat B."/>
            <person name="Lebrun M.H."/>
            <person name="Paolocci F."/>
            <person name="Bonfante P."/>
            <person name="Ottonello S."/>
            <person name="Wincker P."/>
        </authorList>
    </citation>
    <scope>NUCLEOTIDE SEQUENCE [LARGE SCALE GENOMIC DNA]</scope>
    <source>
        <strain evidence="3 4">Mel28</strain>
    </source>
</reference>
<organism evidence="3 4">
    <name type="scientific">Tuber melanosporum (strain Mel28)</name>
    <name type="common">Perigord black truffle</name>
    <dbReference type="NCBI Taxonomy" id="656061"/>
    <lineage>
        <taxon>Eukaryota</taxon>
        <taxon>Fungi</taxon>
        <taxon>Dikarya</taxon>
        <taxon>Ascomycota</taxon>
        <taxon>Pezizomycotina</taxon>
        <taxon>Pezizomycetes</taxon>
        <taxon>Pezizales</taxon>
        <taxon>Tuberaceae</taxon>
        <taxon>Tuber</taxon>
    </lineage>
</organism>
<dbReference type="EMBL" id="FN430358">
    <property type="protein sequence ID" value="CAZ85792.1"/>
    <property type="molecule type" value="Genomic_DNA"/>
</dbReference>
<keyword evidence="1" id="KW-0175">Coiled coil</keyword>
<gene>
    <name evidence="3" type="ORF">GSTUM_00010874001</name>
</gene>
<feature type="compositionally biased region" description="Polar residues" evidence="2">
    <location>
        <begin position="531"/>
        <end position="558"/>
    </location>
</feature>
<feature type="compositionally biased region" description="Basic and acidic residues" evidence="2">
    <location>
        <begin position="474"/>
        <end position="487"/>
    </location>
</feature>
<sequence length="582" mass="65246">MQLHRFVMEMAGRFMTGGGHSISGGGSGRTGYEIEDPGDFIRVREAGGKKGYIRELEQLLRESNTANSKLERELQNIERENKDRIRGLEKRLKDCDAANSELERKLQDLKHEKSTLSKEYQNALGQLGTAKDTAKQHRYKCKEISERRDKLHTQCNDLRVKNEGITMANKKQEREIKALRDNNAKITEELETRIGQLNKITGEIARQNQQVNTPAIRDDEYFAREFASLAKHIRNWSFTHLFHHSKTFVPTVVIRDLQGAIGGIASGSNLPEIFKDRAASRRVVSGLLADWLKEHIFDPPLLGLLPGSFLHFEERIKKTGNQKSPWLLQTISLFVQDEEFKRVLNEKVCISSKGLCERLGELLAESDESKVFKRNQKLQAIVERAANLAVEVSQQPYWFCFATIAPGEQFSRYAMEDVGTDMSLEEDDPGTCDDDCRVSLSVFPCVYRYELVEGENRPESIVIHRAWVTVETRDSDKCVEQTDKNITNEEANGGMEPGVECSSGRSGRTEALGGDTGAQGRERGAQEGEESGNSPDPSAPATQNVISTQSTSPESTGGMNHEADLAADVDLGHEKMERESPN</sequence>
<proteinExistence type="predicted"/>
<dbReference type="Proteomes" id="UP000006911">
    <property type="component" value="Unassembled WGS sequence"/>
</dbReference>
<accession>D5GMP9</accession>
<dbReference type="InParanoid" id="D5GMP9"/>
<evidence type="ECO:0000313" key="4">
    <source>
        <dbReference type="Proteomes" id="UP000006911"/>
    </source>
</evidence>
<dbReference type="RefSeq" id="XP_002841601.1">
    <property type="nucleotide sequence ID" value="XM_002841555.1"/>
</dbReference>
<dbReference type="GeneID" id="9185128"/>